<accession>A0ABS8L3C5</accession>
<keyword evidence="1" id="KW-0472">Membrane</keyword>
<organism evidence="2 3">
    <name type="scientific">Reyranella aquatilis</name>
    <dbReference type="NCBI Taxonomy" id="2035356"/>
    <lineage>
        <taxon>Bacteria</taxon>
        <taxon>Pseudomonadati</taxon>
        <taxon>Pseudomonadota</taxon>
        <taxon>Alphaproteobacteria</taxon>
        <taxon>Hyphomicrobiales</taxon>
        <taxon>Reyranellaceae</taxon>
        <taxon>Reyranella</taxon>
    </lineage>
</organism>
<name>A0ABS8L3C5_9HYPH</name>
<sequence length="87" mass="9067">MGLHDTLAAKSAEMGKTSAEFRAGARRKLKATALLLVVAVVVGSFGGWLWALLPGVVAAWSALQLLSATLIASRLEAIERQAPAGRP</sequence>
<evidence type="ECO:0000313" key="2">
    <source>
        <dbReference type="EMBL" id="MCC8432462.1"/>
    </source>
</evidence>
<feature type="transmembrane region" description="Helical" evidence="1">
    <location>
        <begin position="31"/>
        <end position="51"/>
    </location>
</feature>
<dbReference type="Proteomes" id="UP001198862">
    <property type="component" value="Unassembled WGS sequence"/>
</dbReference>
<keyword evidence="3" id="KW-1185">Reference proteome</keyword>
<proteinExistence type="predicted"/>
<evidence type="ECO:0000256" key="1">
    <source>
        <dbReference type="SAM" id="Phobius"/>
    </source>
</evidence>
<reference evidence="2 3" key="1">
    <citation type="submission" date="2021-11" db="EMBL/GenBank/DDBJ databases">
        <authorList>
            <person name="Lee D.-H."/>
            <person name="Kim S.-B."/>
        </authorList>
    </citation>
    <scope>NUCLEOTIDE SEQUENCE [LARGE SCALE GENOMIC DNA]</scope>
    <source>
        <strain evidence="2 3">KCTC 52223</strain>
    </source>
</reference>
<evidence type="ECO:0000313" key="3">
    <source>
        <dbReference type="Proteomes" id="UP001198862"/>
    </source>
</evidence>
<keyword evidence="1" id="KW-1133">Transmembrane helix</keyword>
<keyword evidence="1" id="KW-0812">Transmembrane</keyword>
<gene>
    <name evidence="2" type="ORF">LJ725_26090</name>
</gene>
<protein>
    <submittedName>
        <fullName evidence="2">Uncharacterized protein</fullName>
    </submittedName>
</protein>
<dbReference type="RefSeq" id="WP_230553877.1">
    <property type="nucleotide sequence ID" value="NZ_JAJISD010000014.1"/>
</dbReference>
<dbReference type="EMBL" id="JAJISD010000014">
    <property type="protein sequence ID" value="MCC8432462.1"/>
    <property type="molecule type" value="Genomic_DNA"/>
</dbReference>
<comment type="caution">
    <text evidence="2">The sequence shown here is derived from an EMBL/GenBank/DDBJ whole genome shotgun (WGS) entry which is preliminary data.</text>
</comment>